<dbReference type="Gene3D" id="3.40.50.300">
    <property type="entry name" value="P-loop containing nucleotide triphosphate hydrolases"/>
    <property type="match status" value="1"/>
</dbReference>
<comment type="pathway">
    <text evidence="8">Cofactor biosynthesis; biotin biosynthesis; biotin from 7,8-diaminononanoate: step 1/2.</text>
</comment>
<feature type="binding site" evidence="8">
    <location>
        <position position="43"/>
    </location>
    <ligand>
        <name>substrate</name>
    </ligand>
</feature>
<dbReference type="Pfam" id="PF13500">
    <property type="entry name" value="AAA_26"/>
    <property type="match status" value="1"/>
</dbReference>
<dbReference type="RefSeq" id="WP_104320199.1">
    <property type="nucleotide sequence ID" value="NZ_PSSX01000001.1"/>
</dbReference>
<dbReference type="SUPFAM" id="SSF52540">
    <property type="entry name" value="P-loop containing nucleoside triphosphate hydrolases"/>
    <property type="match status" value="1"/>
</dbReference>
<keyword evidence="3 8" id="KW-0479">Metal-binding</keyword>
<evidence type="ECO:0000313" key="9">
    <source>
        <dbReference type="EMBL" id="PPI85929.1"/>
    </source>
</evidence>
<comment type="caution">
    <text evidence="9">The sequence shown here is derived from an EMBL/GenBank/DDBJ whole genome shotgun (WGS) entry which is preliminary data.</text>
</comment>
<comment type="similarity">
    <text evidence="8">Belongs to the dethiobiotin synthetase family.</text>
</comment>
<dbReference type="EC" id="6.3.3.3" evidence="8"/>
<comment type="cofactor">
    <cofactor evidence="8">
        <name>Mg(2+)</name>
        <dbReference type="ChEBI" id="CHEBI:18420"/>
    </cofactor>
</comment>
<feature type="binding site" evidence="8">
    <location>
        <begin position="14"/>
        <end position="19"/>
    </location>
    <ligand>
        <name>ATP</name>
        <dbReference type="ChEBI" id="CHEBI:30616"/>
    </ligand>
</feature>
<dbReference type="EMBL" id="PSSX01000001">
    <property type="protein sequence ID" value="PPI85929.1"/>
    <property type="molecule type" value="Genomic_DNA"/>
</dbReference>
<dbReference type="AlphaFoldDB" id="A0A2S5ZEW1"/>
<keyword evidence="1 8" id="KW-0963">Cytoplasm</keyword>
<dbReference type="GO" id="GO:0000287">
    <property type="term" value="F:magnesium ion binding"/>
    <property type="evidence" value="ECO:0007669"/>
    <property type="project" value="UniProtKB-UniRule"/>
</dbReference>
<dbReference type="PANTHER" id="PTHR43210:SF5">
    <property type="entry name" value="DETHIOBIOTIN SYNTHETASE"/>
    <property type="match status" value="1"/>
</dbReference>
<dbReference type="PIRSF" id="PIRSF006755">
    <property type="entry name" value="DTB_synth"/>
    <property type="match status" value="1"/>
</dbReference>
<comment type="catalytic activity">
    <reaction evidence="8">
        <text>(7R,8S)-7,8-diammoniononanoate + CO2 + ATP = (4R,5S)-dethiobiotin + ADP + phosphate + 3 H(+)</text>
        <dbReference type="Rhea" id="RHEA:15805"/>
        <dbReference type="ChEBI" id="CHEBI:15378"/>
        <dbReference type="ChEBI" id="CHEBI:16526"/>
        <dbReference type="ChEBI" id="CHEBI:30616"/>
        <dbReference type="ChEBI" id="CHEBI:43474"/>
        <dbReference type="ChEBI" id="CHEBI:149469"/>
        <dbReference type="ChEBI" id="CHEBI:149473"/>
        <dbReference type="ChEBI" id="CHEBI:456216"/>
        <dbReference type="EC" id="6.3.3.3"/>
    </reaction>
</comment>
<accession>A0A2S5ZEW1</accession>
<dbReference type="FunFam" id="3.40.50.300:FF:000292">
    <property type="entry name" value="ATP-dependent dethiobiotin synthetase BioD"/>
    <property type="match status" value="1"/>
</dbReference>
<dbReference type="Proteomes" id="UP000239917">
    <property type="component" value="Unassembled WGS sequence"/>
</dbReference>
<keyword evidence="6 8" id="KW-0067">ATP-binding</keyword>
<feature type="active site" evidence="8">
    <location>
        <position position="39"/>
    </location>
</feature>
<dbReference type="GO" id="GO:0005829">
    <property type="term" value="C:cytosol"/>
    <property type="evidence" value="ECO:0007669"/>
    <property type="project" value="TreeGrafter"/>
</dbReference>
<protein>
    <recommendedName>
        <fullName evidence="8">ATP-dependent dethiobiotin synthetase BioD</fullName>
        <ecNumber evidence="8">6.3.3.3</ecNumber>
    </recommendedName>
    <alternativeName>
        <fullName evidence="8">DTB synthetase</fullName>
        <shortName evidence="8">DTBS</shortName>
    </alternativeName>
    <alternativeName>
        <fullName evidence="8">Dethiobiotin synthase</fullName>
    </alternativeName>
</protein>
<dbReference type="OrthoDB" id="9802097at2"/>
<keyword evidence="7 8" id="KW-0460">Magnesium</keyword>
<dbReference type="GO" id="GO:0042803">
    <property type="term" value="F:protein homodimerization activity"/>
    <property type="evidence" value="ECO:0007669"/>
    <property type="project" value="UniProtKB-ARBA"/>
</dbReference>
<comment type="caution">
    <text evidence="8">Lacks conserved residue(s) required for the propagation of feature annotation.</text>
</comment>
<comment type="subcellular location">
    <subcellularLocation>
        <location evidence="8">Cytoplasm</location>
    </subcellularLocation>
</comment>
<comment type="subunit">
    <text evidence="8">Homodimer.</text>
</comment>
<evidence type="ECO:0000256" key="5">
    <source>
        <dbReference type="ARBA" id="ARBA00022756"/>
    </source>
</evidence>
<evidence type="ECO:0000256" key="7">
    <source>
        <dbReference type="ARBA" id="ARBA00022842"/>
    </source>
</evidence>
<organism evidence="9 10">
    <name type="scientific">Marinobacter maroccanus</name>
    <dbReference type="NCBI Taxonomy" id="2055143"/>
    <lineage>
        <taxon>Bacteria</taxon>
        <taxon>Pseudomonadati</taxon>
        <taxon>Pseudomonadota</taxon>
        <taxon>Gammaproteobacteria</taxon>
        <taxon>Pseudomonadales</taxon>
        <taxon>Marinobacteraceae</taxon>
        <taxon>Marinobacter</taxon>
    </lineage>
</organism>
<dbReference type="InterPro" id="IPR027417">
    <property type="entry name" value="P-loop_NTPase"/>
</dbReference>
<feature type="binding site" evidence="8">
    <location>
        <position position="56"/>
    </location>
    <ligand>
        <name>Mg(2+)</name>
        <dbReference type="ChEBI" id="CHEBI:18420"/>
    </ligand>
</feature>
<evidence type="ECO:0000313" key="10">
    <source>
        <dbReference type="Proteomes" id="UP000239917"/>
    </source>
</evidence>
<feature type="binding site" evidence="8">
    <location>
        <position position="56"/>
    </location>
    <ligand>
        <name>ATP</name>
        <dbReference type="ChEBI" id="CHEBI:30616"/>
    </ligand>
</feature>
<feature type="binding site" evidence="8">
    <location>
        <position position="18"/>
    </location>
    <ligand>
        <name>Mg(2+)</name>
        <dbReference type="ChEBI" id="CHEBI:18420"/>
    </ligand>
</feature>
<feature type="binding site" evidence="8">
    <location>
        <begin position="178"/>
        <end position="179"/>
    </location>
    <ligand>
        <name>ATP</name>
        <dbReference type="ChEBI" id="CHEBI:30616"/>
    </ligand>
</feature>
<evidence type="ECO:0000256" key="3">
    <source>
        <dbReference type="ARBA" id="ARBA00022723"/>
    </source>
</evidence>
<proteinExistence type="inferred from homology"/>
<name>A0A2S5ZEW1_9GAMM</name>
<keyword evidence="4 8" id="KW-0547">Nucleotide-binding</keyword>
<comment type="function">
    <text evidence="8">Catalyzes a mechanistically unusual reaction, the ATP-dependent insertion of CO2 between the N7 and N8 nitrogen atoms of 7,8-diaminopelargonic acid (DAPA, also called 7,8-diammoniononanoate) to form a ureido ring.</text>
</comment>
<keyword evidence="10" id="KW-1185">Reference proteome</keyword>
<feature type="binding site" evidence="8">
    <location>
        <position position="118"/>
    </location>
    <ligand>
        <name>Mg(2+)</name>
        <dbReference type="ChEBI" id="CHEBI:18420"/>
    </ligand>
</feature>
<gene>
    <name evidence="8 9" type="primary">bioD</name>
    <name evidence="9" type="ORF">KEHDKFFH_00985</name>
</gene>
<feature type="binding site" evidence="8">
    <location>
        <begin position="208"/>
        <end position="210"/>
    </location>
    <ligand>
        <name>ATP</name>
        <dbReference type="ChEBI" id="CHEBI:30616"/>
    </ligand>
</feature>
<evidence type="ECO:0000256" key="6">
    <source>
        <dbReference type="ARBA" id="ARBA00022840"/>
    </source>
</evidence>
<dbReference type="PANTHER" id="PTHR43210">
    <property type="entry name" value="DETHIOBIOTIN SYNTHETASE"/>
    <property type="match status" value="1"/>
</dbReference>
<evidence type="ECO:0000256" key="8">
    <source>
        <dbReference type="HAMAP-Rule" id="MF_00336"/>
    </source>
</evidence>
<feature type="binding site" evidence="8">
    <location>
        <begin position="118"/>
        <end position="121"/>
    </location>
    <ligand>
        <name>ATP</name>
        <dbReference type="ChEBI" id="CHEBI:30616"/>
    </ligand>
</feature>
<dbReference type="InterPro" id="IPR004472">
    <property type="entry name" value="DTB_synth_BioD"/>
</dbReference>
<keyword evidence="2 8" id="KW-0436">Ligase</keyword>
<reference evidence="9 10" key="1">
    <citation type="submission" date="2018-01" db="EMBL/GenBank/DDBJ databases">
        <title>Complete genome sequences of the type strains of Marinobacter flavimaris and Marinobacter maroccanus.</title>
        <authorList>
            <person name="Palau M."/>
            <person name="Boujida N."/>
            <person name="Manresa A."/>
            <person name="Minana-Galbis D."/>
        </authorList>
    </citation>
    <scope>NUCLEOTIDE SEQUENCE [LARGE SCALE GENOMIC DNA]</scope>
    <source>
        <strain evidence="9 10">N4</strain>
    </source>
</reference>
<dbReference type="GO" id="GO:0005524">
    <property type="term" value="F:ATP binding"/>
    <property type="evidence" value="ECO:0007669"/>
    <property type="project" value="UniProtKB-UniRule"/>
</dbReference>
<keyword evidence="5 8" id="KW-0093">Biotin biosynthesis</keyword>
<dbReference type="GO" id="GO:0009102">
    <property type="term" value="P:biotin biosynthetic process"/>
    <property type="evidence" value="ECO:0007669"/>
    <property type="project" value="UniProtKB-UniRule"/>
</dbReference>
<sequence>MAKQSFFVTGTDTGVGKTLVSAAILHAARAMGKHTLAMKPIASGCDRTPEGLRNEDALILQNAITEPLAYELINPVALEPAIAPHVAAEQAGRYITSDRLVGFCRGLQIRPADLLLVEGAGGWRVPLNDRETYSEFPRQLNMPVILVVSLRLGCINHALLTAEAIRADGLRLAGWVANRTEADPMSCEQDTLNYLVNHMGSPCLGILPWLEQSRPEMLAGYLNIDGLFEN</sequence>
<evidence type="ECO:0000256" key="4">
    <source>
        <dbReference type="ARBA" id="ARBA00022741"/>
    </source>
</evidence>
<dbReference type="GO" id="GO:0004141">
    <property type="term" value="F:dethiobiotin synthase activity"/>
    <property type="evidence" value="ECO:0007669"/>
    <property type="project" value="UniProtKB-UniRule"/>
</dbReference>
<dbReference type="NCBIfam" id="TIGR00347">
    <property type="entry name" value="bioD"/>
    <property type="match status" value="1"/>
</dbReference>
<evidence type="ECO:0000256" key="1">
    <source>
        <dbReference type="ARBA" id="ARBA00022490"/>
    </source>
</evidence>
<dbReference type="UniPathway" id="UPA00078">
    <property type="reaction ID" value="UER00161"/>
</dbReference>
<dbReference type="CDD" id="cd03109">
    <property type="entry name" value="DTBS"/>
    <property type="match status" value="1"/>
</dbReference>
<evidence type="ECO:0000256" key="2">
    <source>
        <dbReference type="ARBA" id="ARBA00022598"/>
    </source>
</evidence>
<dbReference type="HAMAP" id="MF_00336">
    <property type="entry name" value="BioD"/>
    <property type="match status" value="1"/>
</dbReference>